<dbReference type="EMBL" id="KZ805343">
    <property type="protein sequence ID" value="PVI02401.1"/>
    <property type="molecule type" value="Genomic_DNA"/>
</dbReference>
<evidence type="ECO:0000256" key="6">
    <source>
        <dbReference type="ARBA" id="ARBA00023033"/>
    </source>
</evidence>
<dbReference type="PRINTS" id="PR00385">
    <property type="entry name" value="P450"/>
</dbReference>
<evidence type="ECO:0000256" key="3">
    <source>
        <dbReference type="ARBA" id="ARBA00022723"/>
    </source>
</evidence>
<dbReference type="CDD" id="cd11062">
    <property type="entry name" value="CYP58-like"/>
    <property type="match status" value="1"/>
</dbReference>
<comment type="cofactor">
    <cofactor evidence="1 7">
        <name>heme</name>
        <dbReference type="ChEBI" id="CHEBI:30413"/>
    </cofactor>
</comment>
<dbReference type="PROSITE" id="PS00086">
    <property type="entry name" value="CYTOCHROME_P450"/>
    <property type="match status" value="1"/>
</dbReference>
<dbReference type="OrthoDB" id="3945418at2759"/>
<keyword evidence="10" id="KW-1185">Reference proteome</keyword>
<evidence type="ECO:0000256" key="5">
    <source>
        <dbReference type="ARBA" id="ARBA00023004"/>
    </source>
</evidence>
<gene>
    <name evidence="9" type="ORF">DM02DRAFT_589536</name>
</gene>
<evidence type="ECO:0000256" key="7">
    <source>
        <dbReference type="PIRSR" id="PIRSR602401-1"/>
    </source>
</evidence>
<evidence type="ECO:0000313" key="9">
    <source>
        <dbReference type="EMBL" id="PVI02401.1"/>
    </source>
</evidence>
<accession>A0A2V1DW53</accession>
<keyword evidence="4 8" id="KW-0560">Oxidoreductase</keyword>
<dbReference type="InterPro" id="IPR002401">
    <property type="entry name" value="Cyt_P450_E_grp-I"/>
</dbReference>
<evidence type="ECO:0000256" key="2">
    <source>
        <dbReference type="ARBA" id="ARBA00010617"/>
    </source>
</evidence>
<dbReference type="Pfam" id="PF00067">
    <property type="entry name" value="p450"/>
    <property type="match status" value="1"/>
</dbReference>
<protein>
    <submittedName>
        <fullName evidence="9">Putative cytochrome P450</fullName>
    </submittedName>
</protein>
<dbReference type="Proteomes" id="UP000244855">
    <property type="component" value="Unassembled WGS sequence"/>
</dbReference>
<name>A0A2V1DW53_9PLEO</name>
<dbReference type="GO" id="GO:0016705">
    <property type="term" value="F:oxidoreductase activity, acting on paired donors, with incorporation or reduction of molecular oxygen"/>
    <property type="evidence" value="ECO:0007669"/>
    <property type="project" value="InterPro"/>
</dbReference>
<dbReference type="InterPro" id="IPR050121">
    <property type="entry name" value="Cytochrome_P450_monoxygenase"/>
</dbReference>
<dbReference type="GO" id="GO:0020037">
    <property type="term" value="F:heme binding"/>
    <property type="evidence" value="ECO:0007669"/>
    <property type="project" value="InterPro"/>
</dbReference>
<dbReference type="PANTHER" id="PTHR24305:SF157">
    <property type="entry name" value="N-ACETYLTRYPTOPHAN 6-HYDROXYLASE IVOC-RELATED"/>
    <property type="match status" value="1"/>
</dbReference>
<dbReference type="InterPro" id="IPR017972">
    <property type="entry name" value="Cyt_P450_CS"/>
</dbReference>
<feature type="binding site" description="axial binding residue" evidence="7">
    <location>
        <position position="448"/>
    </location>
    <ligand>
        <name>heme</name>
        <dbReference type="ChEBI" id="CHEBI:30413"/>
    </ligand>
    <ligandPart>
        <name>Fe</name>
        <dbReference type="ChEBI" id="CHEBI:18248"/>
    </ligandPart>
</feature>
<dbReference type="PRINTS" id="PR00463">
    <property type="entry name" value="EP450I"/>
</dbReference>
<dbReference type="STRING" id="97972.A0A2V1DW53"/>
<dbReference type="AlphaFoldDB" id="A0A2V1DW53"/>
<comment type="similarity">
    <text evidence="2 8">Belongs to the cytochrome P450 family.</text>
</comment>
<organism evidence="9 10">
    <name type="scientific">Periconia macrospinosa</name>
    <dbReference type="NCBI Taxonomy" id="97972"/>
    <lineage>
        <taxon>Eukaryota</taxon>
        <taxon>Fungi</taxon>
        <taxon>Dikarya</taxon>
        <taxon>Ascomycota</taxon>
        <taxon>Pezizomycotina</taxon>
        <taxon>Dothideomycetes</taxon>
        <taxon>Pleosporomycetidae</taxon>
        <taxon>Pleosporales</taxon>
        <taxon>Massarineae</taxon>
        <taxon>Periconiaceae</taxon>
        <taxon>Periconia</taxon>
    </lineage>
</organism>
<keyword evidence="6 8" id="KW-0503">Monooxygenase</keyword>
<keyword evidence="5 7" id="KW-0408">Iron</keyword>
<evidence type="ECO:0000256" key="8">
    <source>
        <dbReference type="RuleBase" id="RU000461"/>
    </source>
</evidence>
<reference evidence="9 10" key="1">
    <citation type="journal article" date="2018" name="Sci. Rep.">
        <title>Comparative genomics provides insights into the lifestyle and reveals functional heterogeneity of dark septate endophytic fungi.</title>
        <authorList>
            <person name="Knapp D.G."/>
            <person name="Nemeth J.B."/>
            <person name="Barry K."/>
            <person name="Hainaut M."/>
            <person name="Henrissat B."/>
            <person name="Johnson J."/>
            <person name="Kuo A."/>
            <person name="Lim J.H.P."/>
            <person name="Lipzen A."/>
            <person name="Nolan M."/>
            <person name="Ohm R.A."/>
            <person name="Tamas L."/>
            <person name="Grigoriev I.V."/>
            <person name="Spatafora J.W."/>
            <person name="Nagy L.G."/>
            <person name="Kovacs G.M."/>
        </authorList>
    </citation>
    <scope>NUCLEOTIDE SEQUENCE [LARGE SCALE GENOMIC DNA]</scope>
    <source>
        <strain evidence="9 10">DSE2036</strain>
    </source>
</reference>
<keyword evidence="3 7" id="KW-0479">Metal-binding</keyword>
<dbReference type="InterPro" id="IPR036396">
    <property type="entry name" value="Cyt_P450_sf"/>
</dbReference>
<keyword evidence="7 8" id="KW-0349">Heme</keyword>
<dbReference type="PANTHER" id="PTHR24305">
    <property type="entry name" value="CYTOCHROME P450"/>
    <property type="match status" value="1"/>
</dbReference>
<dbReference type="InterPro" id="IPR001128">
    <property type="entry name" value="Cyt_P450"/>
</dbReference>
<dbReference type="SUPFAM" id="SSF48264">
    <property type="entry name" value="Cytochrome P450"/>
    <property type="match status" value="1"/>
</dbReference>
<evidence type="ECO:0000256" key="1">
    <source>
        <dbReference type="ARBA" id="ARBA00001971"/>
    </source>
</evidence>
<dbReference type="GO" id="GO:0005506">
    <property type="term" value="F:iron ion binding"/>
    <property type="evidence" value="ECO:0007669"/>
    <property type="project" value="InterPro"/>
</dbReference>
<dbReference type="Gene3D" id="1.10.630.10">
    <property type="entry name" value="Cytochrome P450"/>
    <property type="match status" value="1"/>
</dbReference>
<evidence type="ECO:0000256" key="4">
    <source>
        <dbReference type="ARBA" id="ARBA00023002"/>
    </source>
</evidence>
<evidence type="ECO:0000313" key="10">
    <source>
        <dbReference type="Proteomes" id="UP000244855"/>
    </source>
</evidence>
<proteinExistence type="inferred from homology"/>
<dbReference type="GO" id="GO:0004497">
    <property type="term" value="F:monooxygenase activity"/>
    <property type="evidence" value="ECO:0007669"/>
    <property type="project" value="UniProtKB-KW"/>
</dbReference>
<sequence length="504" mass="57616">MLTFSSLLALSGAAAFVYAISLAIFRLYFSPLSKFPGPKLAAISLWYEFYFDIVKEGKYIWEIERMHRIYGPVVRISPFELHINDPEFYDEIYTSSSRPRDKYEWQIKSGDSAQAMGFTVSHDLHRMRRQALDYFFSTRSVAQLEHVVQGKIQRLCERMEEFKTRQVPLNLTVAFLALTMDVIEAYSFGRCSNLLDLPEFSPEWRDAITAVMSKTALLNHFGWIPKIVKLIPESVLEKQEPAIAKMEGLKRKVKQLVENTATLTDDQKTSGHHRTIFEEIRNDPDLPPQEKTTDRLTDEATILVIAASETPAKALSLMVFHLLRNPEILAKARQELSALSPPAGEMFSVPQLESLPYLSAIIKEGLRLHGGIVARSQRVAKFETLHCAGFDIPPGIPLSTSSYFMHRNPQIFPQPSRFWPERWLSSKDESGRQLDRYLVAWGKGTRSCVGKNLGQAELYLTLAEIIKRFDFTLFETDESDVEIGRDWYVMQPEKHSCGVRVLVK</sequence>